<organism evidence="2 3">
    <name type="scientific">Lachnoclostridium phocaeense</name>
    <dbReference type="NCBI Taxonomy" id="1871021"/>
    <lineage>
        <taxon>Bacteria</taxon>
        <taxon>Bacillati</taxon>
        <taxon>Bacillota</taxon>
        <taxon>Clostridia</taxon>
        <taxon>Lachnospirales</taxon>
        <taxon>Lachnospiraceae</taxon>
    </lineage>
</organism>
<accession>A0A921I0I5</accession>
<evidence type="ECO:0000313" key="3">
    <source>
        <dbReference type="Proteomes" id="UP000769156"/>
    </source>
</evidence>
<protein>
    <submittedName>
        <fullName evidence="2">Uncharacterized protein</fullName>
    </submittedName>
</protein>
<dbReference type="AlphaFoldDB" id="A0A921I0I5"/>
<name>A0A921I0I5_9FIRM</name>
<comment type="caution">
    <text evidence="2">The sequence shown here is derived from an EMBL/GenBank/DDBJ whole genome shotgun (WGS) entry which is preliminary data.</text>
</comment>
<keyword evidence="1" id="KW-0812">Transmembrane</keyword>
<dbReference type="Proteomes" id="UP000769156">
    <property type="component" value="Unassembled WGS sequence"/>
</dbReference>
<sequence>MWREIGEFISTNWLDILLVVVGASAFFIYWAQERRKVSEAASLIVMQVEDLQKRMREIGSFISEGNLNDTAFYESQILFKTDYWDQYKHYFIRKLDSFSFNTFDEFYNCAAEILEQQELMKNLQKNFFFYTQQTIMQMEGNAILQAFNLCSQNPVDVNEVVKGLAATIPEGMNGEQKQAVENMLKQFSGANQNRNYDQFWSLYKKEKQDIIMAVNQNALDRYTPVQIRISIENALKKLNSISIIGCEGYTKMKKIARRKI</sequence>
<keyword evidence="1" id="KW-0472">Membrane</keyword>
<proteinExistence type="predicted"/>
<reference evidence="2" key="2">
    <citation type="submission" date="2021-09" db="EMBL/GenBank/DDBJ databases">
        <authorList>
            <person name="Gilroy R."/>
        </authorList>
    </citation>
    <scope>NUCLEOTIDE SEQUENCE</scope>
    <source>
        <strain evidence="2">ChiSjej5B23-16112</strain>
    </source>
</reference>
<evidence type="ECO:0000256" key="1">
    <source>
        <dbReference type="SAM" id="Phobius"/>
    </source>
</evidence>
<gene>
    <name evidence="2" type="ORF">K8V82_02735</name>
</gene>
<dbReference type="EMBL" id="DYVY01000048">
    <property type="protein sequence ID" value="HJF93689.1"/>
    <property type="molecule type" value="Genomic_DNA"/>
</dbReference>
<evidence type="ECO:0000313" key="2">
    <source>
        <dbReference type="EMBL" id="HJF93689.1"/>
    </source>
</evidence>
<reference evidence="2" key="1">
    <citation type="journal article" date="2021" name="PeerJ">
        <title>Extensive microbial diversity within the chicken gut microbiome revealed by metagenomics and culture.</title>
        <authorList>
            <person name="Gilroy R."/>
            <person name="Ravi A."/>
            <person name="Getino M."/>
            <person name="Pursley I."/>
            <person name="Horton D.L."/>
            <person name="Alikhan N.F."/>
            <person name="Baker D."/>
            <person name="Gharbi K."/>
            <person name="Hall N."/>
            <person name="Watson M."/>
            <person name="Adriaenssens E.M."/>
            <person name="Foster-Nyarko E."/>
            <person name="Jarju S."/>
            <person name="Secka A."/>
            <person name="Antonio M."/>
            <person name="Oren A."/>
            <person name="Chaudhuri R.R."/>
            <person name="La Ragione R."/>
            <person name="Hildebrand F."/>
            <person name="Pallen M.J."/>
        </authorList>
    </citation>
    <scope>NUCLEOTIDE SEQUENCE</scope>
    <source>
        <strain evidence="2">ChiSjej5B23-16112</strain>
    </source>
</reference>
<keyword evidence="1" id="KW-1133">Transmembrane helix</keyword>
<feature type="transmembrane region" description="Helical" evidence="1">
    <location>
        <begin position="12"/>
        <end position="31"/>
    </location>
</feature>